<evidence type="ECO:0000313" key="3">
    <source>
        <dbReference type="EMBL" id="VDO81671.1"/>
    </source>
</evidence>
<dbReference type="Pfam" id="PF14949">
    <property type="entry name" value="ARF7EP_C"/>
    <property type="match status" value="1"/>
</dbReference>
<evidence type="ECO:0000313" key="4">
    <source>
        <dbReference type="Proteomes" id="UP000270296"/>
    </source>
</evidence>
<reference evidence="5" key="1">
    <citation type="submission" date="2016-06" db="UniProtKB">
        <authorList>
            <consortium name="WormBaseParasite"/>
        </authorList>
    </citation>
    <scope>IDENTIFICATION</scope>
</reference>
<accession>A0A183I9H5</accession>
<sequence length="153" mass="17321">MVQNKNKSSAEQCEVQSSSSEEEIDGSKYVRMEKILNSLCFKNPGPANDITTYFGGQRASEQEVLKSTEVKYDKRGYIMGLDVCDCLNERCVGCFFPCKQCKSNKCGVHCRVNRNYMYDSAYVETSNEQYRKNELLLPGRFKQGNQGTSGRSS</sequence>
<name>A0A183I9H5_9BILA</name>
<evidence type="ECO:0000256" key="1">
    <source>
        <dbReference type="SAM" id="MobiDB-lite"/>
    </source>
</evidence>
<feature type="domain" description="ARF7 effector protein C-terminal" evidence="2">
    <location>
        <begin position="61"/>
        <end position="121"/>
    </location>
</feature>
<gene>
    <name evidence="3" type="ORF">SBAD_LOCUS269</name>
</gene>
<dbReference type="PANTHER" id="PTHR46536">
    <property type="entry name" value="ARL14 EFFECTOR PROTEIN"/>
    <property type="match status" value="1"/>
</dbReference>
<dbReference type="InterPro" id="IPR029264">
    <property type="entry name" value="ARF7EP_C"/>
</dbReference>
<feature type="compositionally biased region" description="Low complexity" evidence="1">
    <location>
        <begin position="9"/>
        <end position="19"/>
    </location>
</feature>
<protein>
    <submittedName>
        <fullName evidence="5">ARF7EP_C domain-containing protein</fullName>
    </submittedName>
</protein>
<dbReference type="OrthoDB" id="5782578at2759"/>
<dbReference type="Proteomes" id="UP000270296">
    <property type="component" value="Unassembled WGS sequence"/>
</dbReference>
<dbReference type="WBParaSite" id="SBAD_0000028601-mRNA-1">
    <property type="protein sequence ID" value="SBAD_0000028601-mRNA-1"/>
    <property type="gene ID" value="SBAD_0000028601"/>
</dbReference>
<reference evidence="3 4" key="2">
    <citation type="submission" date="2018-11" db="EMBL/GenBank/DDBJ databases">
        <authorList>
            <consortium name="Pathogen Informatics"/>
        </authorList>
    </citation>
    <scope>NUCLEOTIDE SEQUENCE [LARGE SCALE GENOMIC DNA]</scope>
</reference>
<keyword evidence="4" id="KW-1185">Reference proteome</keyword>
<feature type="region of interest" description="Disordered" evidence="1">
    <location>
        <begin position="1"/>
        <end position="20"/>
    </location>
</feature>
<evidence type="ECO:0000259" key="2">
    <source>
        <dbReference type="Pfam" id="PF14949"/>
    </source>
</evidence>
<dbReference type="PANTHER" id="PTHR46536:SF3">
    <property type="entry name" value="ARF7 EFFECTOR PROTEIN C-TERMINAL DOMAIN-CONTAINING PROTEIN"/>
    <property type="match status" value="1"/>
</dbReference>
<dbReference type="EMBL" id="UZAM01000533">
    <property type="protein sequence ID" value="VDO81671.1"/>
    <property type="molecule type" value="Genomic_DNA"/>
</dbReference>
<proteinExistence type="predicted"/>
<evidence type="ECO:0000313" key="5">
    <source>
        <dbReference type="WBParaSite" id="SBAD_0000028601-mRNA-1"/>
    </source>
</evidence>
<dbReference type="AlphaFoldDB" id="A0A183I9H5"/>
<organism evidence="5">
    <name type="scientific">Soboliphyme baturini</name>
    <dbReference type="NCBI Taxonomy" id="241478"/>
    <lineage>
        <taxon>Eukaryota</taxon>
        <taxon>Metazoa</taxon>
        <taxon>Ecdysozoa</taxon>
        <taxon>Nematoda</taxon>
        <taxon>Enoplea</taxon>
        <taxon>Dorylaimia</taxon>
        <taxon>Dioctophymatida</taxon>
        <taxon>Dioctophymatoidea</taxon>
        <taxon>Soboliphymatidae</taxon>
        <taxon>Soboliphyme</taxon>
    </lineage>
</organism>